<dbReference type="AlphaFoldDB" id="I0KBM7"/>
<proteinExistence type="predicted"/>
<organism evidence="2 3">
    <name type="scientific">Fibrella aestuarina BUZ 2</name>
    <dbReference type="NCBI Taxonomy" id="1166018"/>
    <lineage>
        <taxon>Bacteria</taxon>
        <taxon>Pseudomonadati</taxon>
        <taxon>Bacteroidota</taxon>
        <taxon>Cytophagia</taxon>
        <taxon>Cytophagales</taxon>
        <taxon>Spirosomataceae</taxon>
        <taxon>Fibrella</taxon>
    </lineage>
</organism>
<keyword evidence="3" id="KW-1185">Reference proteome</keyword>
<dbReference type="EMBL" id="HE796683">
    <property type="protein sequence ID" value="CCH01530.1"/>
    <property type="molecule type" value="Genomic_DNA"/>
</dbReference>
<feature type="region of interest" description="Disordered" evidence="1">
    <location>
        <begin position="1"/>
        <end position="22"/>
    </location>
</feature>
<gene>
    <name evidence="2" type="ORF">FAES_3523</name>
</gene>
<sequence>MLDKRMQTVTQGGLSLGTQTPGNVPNLAYTGRGYVATRQIV</sequence>
<accession>I0KBM7</accession>
<evidence type="ECO:0000313" key="3">
    <source>
        <dbReference type="Proteomes" id="UP000011058"/>
    </source>
</evidence>
<name>I0KBM7_9BACT</name>
<dbReference type="HOGENOM" id="CLU_3270365_0_0_10"/>
<dbReference type="KEGG" id="fae:FAES_3523"/>
<evidence type="ECO:0000256" key="1">
    <source>
        <dbReference type="SAM" id="MobiDB-lite"/>
    </source>
</evidence>
<dbReference type="Proteomes" id="UP000011058">
    <property type="component" value="Chromosome"/>
</dbReference>
<evidence type="ECO:0000313" key="2">
    <source>
        <dbReference type="EMBL" id="CCH01530.1"/>
    </source>
</evidence>
<feature type="compositionally biased region" description="Polar residues" evidence="1">
    <location>
        <begin position="7"/>
        <end position="22"/>
    </location>
</feature>
<reference evidence="2 3" key="1">
    <citation type="journal article" date="2012" name="J. Bacteriol.">
        <title>Genome Sequence of Fibrella aestuarina BUZ 2T, a Filamentous Marine Bacterium.</title>
        <authorList>
            <person name="Filippini M."/>
            <person name="Qi W."/>
            <person name="Blom J."/>
            <person name="Goesmann A."/>
            <person name="Smits T.H."/>
            <person name="Bagheri H.C."/>
        </authorList>
    </citation>
    <scope>NUCLEOTIDE SEQUENCE [LARGE SCALE GENOMIC DNA]</scope>
    <source>
        <strain evidence="3">BUZ 2T</strain>
    </source>
</reference>
<protein>
    <submittedName>
        <fullName evidence="2">Uncharacterized protein</fullName>
    </submittedName>
</protein>